<protein>
    <submittedName>
        <fullName evidence="2">Quinone oxidoreductase</fullName>
    </submittedName>
</protein>
<evidence type="ECO:0000259" key="1">
    <source>
        <dbReference type="SMART" id="SM00829"/>
    </source>
</evidence>
<dbReference type="GO" id="GO:0016491">
    <property type="term" value="F:oxidoreductase activity"/>
    <property type="evidence" value="ECO:0007669"/>
    <property type="project" value="InterPro"/>
</dbReference>
<dbReference type="SUPFAM" id="SSF51735">
    <property type="entry name" value="NAD(P)-binding Rossmann-fold domains"/>
    <property type="match status" value="1"/>
</dbReference>
<comment type="caution">
    <text evidence="2">The sequence shown here is derived from an EMBL/GenBank/DDBJ whole genome shotgun (WGS) entry which is preliminary data.</text>
</comment>
<dbReference type="AlphaFoldDB" id="A0A261VRG4"/>
<dbReference type="InterPro" id="IPR013149">
    <property type="entry name" value="ADH-like_C"/>
</dbReference>
<feature type="domain" description="Enoyl reductase (ER)" evidence="1">
    <location>
        <begin position="15"/>
        <end position="335"/>
    </location>
</feature>
<gene>
    <name evidence="2" type="ORF">CAL24_11540</name>
</gene>
<sequence>MREPGYQALVCTHWGDWRDLSMRRVERVALRPGQVRIRVCHAGVGYAVRLFVSGKYQRKPPLPFTPGTEVSGVVIEVAEGAGHLRVGQRVMAALDWGAFAEEAVASATTVYPVPDGIALGSAAALPITYATAWAALEWRAGLRPGETLLVHGASGSLGMAAVQIGRHMGASVIATASTPEKRQAALAHGASHALGSDADRLAADVKALTGRQGVDVVFDPVGGDLFDASLRCVRPQARVLAIGFAAGRIPTVPVNLLLVKNIALIGFNYGLYIGWGLTDEREQHAMAVQGMVAKCTGAIAARAMPPPLTRHFAFTDWEEAIGTTMSRRSVGKVIIDIGGT</sequence>
<dbReference type="CDD" id="cd08241">
    <property type="entry name" value="QOR1"/>
    <property type="match status" value="1"/>
</dbReference>
<dbReference type="InterPro" id="IPR051397">
    <property type="entry name" value="Zn-ADH-like_protein"/>
</dbReference>
<proteinExistence type="predicted"/>
<name>A0A261VRG4_9BORD</name>
<evidence type="ECO:0000313" key="3">
    <source>
        <dbReference type="Proteomes" id="UP000215633"/>
    </source>
</evidence>
<dbReference type="PANTHER" id="PTHR43677">
    <property type="entry name" value="SHORT-CHAIN DEHYDROGENASE/REDUCTASE"/>
    <property type="match status" value="1"/>
</dbReference>
<dbReference type="Proteomes" id="UP000215633">
    <property type="component" value="Unassembled WGS sequence"/>
</dbReference>
<dbReference type="SMART" id="SM00829">
    <property type="entry name" value="PKS_ER"/>
    <property type="match status" value="1"/>
</dbReference>
<keyword evidence="3" id="KW-1185">Reference proteome</keyword>
<reference evidence="3" key="1">
    <citation type="submission" date="2017-05" db="EMBL/GenBank/DDBJ databases">
        <title>Complete and WGS of Bordetella genogroups.</title>
        <authorList>
            <person name="Spilker T."/>
            <person name="Lipuma J."/>
        </authorList>
    </citation>
    <scope>NUCLEOTIDE SEQUENCE [LARGE SCALE GENOMIC DNA]</scope>
    <source>
        <strain evidence="3">AU8256</strain>
    </source>
</reference>
<dbReference type="InterPro" id="IPR020843">
    <property type="entry name" value="ER"/>
</dbReference>
<dbReference type="Pfam" id="PF08240">
    <property type="entry name" value="ADH_N"/>
    <property type="match status" value="1"/>
</dbReference>
<dbReference type="InterPro" id="IPR011032">
    <property type="entry name" value="GroES-like_sf"/>
</dbReference>
<dbReference type="SUPFAM" id="SSF50129">
    <property type="entry name" value="GroES-like"/>
    <property type="match status" value="1"/>
</dbReference>
<accession>A0A261VRG4</accession>
<dbReference type="Gene3D" id="3.40.50.720">
    <property type="entry name" value="NAD(P)-binding Rossmann-like Domain"/>
    <property type="match status" value="1"/>
</dbReference>
<dbReference type="InterPro" id="IPR036291">
    <property type="entry name" value="NAD(P)-bd_dom_sf"/>
</dbReference>
<dbReference type="Gene3D" id="3.90.180.10">
    <property type="entry name" value="Medium-chain alcohol dehydrogenases, catalytic domain"/>
    <property type="match status" value="1"/>
</dbReference>
<organism evidence="2 3">
    <name type="scientific">Bordetella genomosp. 2</name>
    <dbReference type="NCBI Taxonomy" id="1983456"/>
    <lineage>
        <taxon>Bacteria</taxon>
        <taxon>Pseudomonadati</taxon>
        <taxon>Pseudomonadota</taxon>
        <taxon>Betaproteobacteria</taxon>
        <taxon>Burkholderiales</taxon>
        <taxon>Alcaligenaceae</taxon>
        <taxon>Bordetella</taxon>
    </lineage>
</organism>
<dbReference type="InterPro" id="IPR013154">
    <property type="entry name" value="ADH-like_N"/>
</dbReference>
<dbReference type="EMBL" id="NEVT01000006">
    <property type="protein sequence ID" value="OZI75833.1"/>
    <property type="molecule type" value="Genomic_DNA"/>
</dbReference>
<dbReference type="Pfam" id="PF00107">
    <property type="entry name" value="ADH_zinc_N"/>
    <property type="match status" value="1"/>
</dbReference>
<evidence type="ECO:0000313" key="2">
    <source>
        <dbReference type="EMBL" id="OZI75833.1"/>
    </source>
</evidence>
<dbReference type="RefSeq" id="WP_028356073.1">
    <property type="nucleotide sequence ID" value="NZ_NEVT01000006.1"/>
</dbReference>
<dbReference type="PANTHER" id="PTHR43677:SF4">
    <property type="entry name" value="QUINONE OXIDOREDUCTASE-LIKE PROTEIN 2"/>
    <property type="match status" value="1"/>
</dbReference>